<keyword evidence="8" id="KW-1185">Reference proteome</keyword>
<feature type="transmembrane region" description="Helical" evidence="5">
    <location>
        <begin position="268"/>
        <end position="286"/>
    </location>
</feature>
<gene>
    <name evidence="7" type="ORF">ACGRQ9_07880</name>
</gene>
<evidence type="ECO:0000256" key="2">
    <source>
        <dbReference type="ARBA" id="ARBA00022692"/>
    </source>
</evidence>
<feature type="transmembrane region" description="Helical" evidence="5">
    <location>
        <begin position="141"/>
        <end position="164"/>
    </location>
</feature>
<feature type="transmembrane region" description="Helical" evidence="5">
    <location>
        <begin position="33"/>
        <end position="51"/>
    </location>
</feature>
<comment type="subcellular location">
    <subcellularLocation>
        <location evidence="1">Membrane</location>
        <topology evidence="1">Multi-pass membrane protein</topology>
    </subcellularLocation>
</comment>
<feature type="transmembrane region" description="Helical" evidence="5">
    <location>
        <begin position="63"/>
        <end position="83"/>
    </location>
</feature>
<name>A0ABW7IUU4_9VIBR</name>
<proteinExistence type="predicted"/>
<protein>
    <submittedName>
        <fullName evidence="7">EamA family transporter</fullName>
    </submittedName>
</protein>
<evidence type="ECO:0000256" key="1">
    <source>
        <dbReference type="ARBA" id="ARBA00004141"/>
    </source>
</evidence>
<feature type="domain" description="EamA" evidence="6">
    <location>
        <begin position="5"/>
        <end position="131"/>
    </location>
</feature>
<evidence type="ECO:0000259" key="6">
    <source>
        <dbReference type="Pfam" id="PF00892"/>
    </source>
</evidence>
<keyword evidence="3 5" id="KW-1133">Transmembrane helix</keyword>
<reference evidence="7 8" key="1">
    <citation type="submission" date="2024-10" db="EMBL/GenBank/DDBJ databases">
        <authorList>
            <person name="Yibar A."/>
            <person name="Saticioglu I.B."/>
            <person name="Duman M."/>
            <person name="Ajmi N."/>
            <person name="Gurler F."/>
            <person name="Ay H."/>
            <person name="Onuk E."/>
            <person name="Guler S."/>
            <person name="Romalde J.L."/>
        </authorList>
    </citation>
    <scope>NUCLEOTIDE SEQUENCE [LARGE SCALE GENOMIC DNA]</scope>
    <source>
        <strain evidence="7 8">14-MA-B</strain>
    </source>
</reference>
<dbReference type="Proteomes" id="UP001607151">
    <property type="component" value="Unassembled WGS sequence"/>
</dbReference>
<evidence type="ECO:0000256" key="3">
    <source>
        <dbReference type="ARBA" id="ARBA00022989"/>
    </source>
</evidence>
<feature type="domain" description="EamA" evidence="6">
    <location>
        <begin position="142"/>
        <end position="285"/>
    </location>
</feature>
<feature type="transmembrane region" description="Helical" evidence="5">
    <location>
        <begin position="210"/>
        <end position="231"/>
    </location>
</feature>
<dbReference type="EMBL" id="JBIHSN010000002">
    <property type="protein sequence ID" value="MFH0265415.1"/>
    <property type="molecule type" value="Genomic_DNA"/>
</dbReference>
<feature type="transmembrane region" description="Helical" evidence="5">
    <location>
        <begin position="115"/>
        <end position="135"/>
    </location>
</feature>
<keyword evidence="4 5" id="KW-0472">Membrane</keyword>
<dbReference type="InterPro" id="IPR037185">
    <property type="entry name" value="EmrE-like"/>
</dbReference>
<feature type="transmembrane region" description="Helical" evidence="5">
    <location>
        <begin position="176"/>
        <end position="195"/>
    </location>
</feature>
<evidence type="ECO:0000256" key="4">
    <source>
        <dbReference type="ARBA" id="ARBA00023136"/>
    </source>
</evidence>
<feature type="transmembrane region" description="Helical" evidence="5">
    <location>
        <begin position="7"/>
        <end position="27"/>
    </location>
</feature>
<feature type="transmembrane region" description="Helical" evidence="5">
    <location>
        <begin position="243"/>
        <end position="262"/>
    </location>
</feature>
<comment type="caution">
    <text evidence="7">The sequence shown here is derived from an EMBL/GenBank/DDBJ whole genome shotgun (WGS) entry which is preliminary data.</text>
</comment>
<dbReference type="PANTHER" id="PTHR32322">
    <property type="entry name" value="INNER MEMBRANE TRANSPORTER"/>
    <property type="match status" value="1"/>
</dbReference>
<evidence type="ECO:0000313" key="8">
    <source>
        <dbReference type="Proteomes" id="UP001607151"/>
    </source>
</evidence>
<sequence>MNLRSVCLILLVVLVWGINFVIISVGVKEIPPFFMAGLRFVFVAFPLVFFLPKPAIPYRWLVAYGLTISFGQFACLFYALYIGMPSGQASLVLQSQVFVTALLGVIIYQDKLTLLQGFGGLLALTGIGLLLYGVLDTDISILGYLFTFAAACSWGVGNLCNRTISTRYEGTSMMQLVVWGALVPIIPFFSISYLLEDHQQIIYAVSHPTWVAILSLAYLILAASLFGYTVWGMLISKHGTANVVPFALLVPVVGLLSGWVFLDETLNITQAVGCAVVIMGLCIYSFHQKLRMALIRSR</sequence>
<evidence type="ECO:0000256" key="5">
    <source>
        <dbReference type="SAM" id="Phobius"/>
    </source>
</evidence>
<dbReference type="Pfam" id="PF00892">
    <property type="entry name" value="EamA"/>
    <property type="match status" value="2"/>
</dbReference>
<feature type="transmembrane region" description="Helical" evidence="5">
    <location>
        <begin position="89"/>
        <end position="108"/>
    </location>
</feature>
<dbReference type="InterPro" id="IPR000620">
    <property type="entry name" value="EamA_dom"/>
</dbReference>
<keyword evidence="2 5" id="KW-0812">Transmembrane</keyword>
<dbReference type="PANTHER" id="PTHR32322:SF9">
    <property type="entry name" value="AMINO-ACID METABOLITE EFFLUX PUMP-RELATED"/>
    <property type="match status" value="1"/>
</dbReference>
<dbReference type="RefSeq" id="WP_394607641.1">
    <property type="nucleotide sequence ID" value="NZ_JBIHSJ010000001.1"/>
</dbReference>
<accession>A0ABW7IUU4</accession>
<organism evidence="7 8">
    <name type="scientific">Vibrio rumoiensis</name>
    <dbReference type="NCBI Taxonomy" id="76258"/>
    <lineage>
        <taxon>Bacteria</taxon>
        <taxon>Pseudomonadati</taxon>
        <taxon>Pseudomonadota</taxon>
        <taxon>Gammaproteobacteria</taxon>
        <taxon>Vibrionales</taxon>
        <taxon>Vibrionaceae</taxon>
        <taxon>Vibrio</taxon>
    </lineage>
</organism>
<dbReference type="InterPro" id="IPR050638">
    <property type="entry name" value="AA-Vitamin_Transporters"/>
</dbReference>
<dbReference type="SUPFAM" id="SSF103481">
    <property type="entry name" value="Multidrug resistance efflux transporter EmrE"/>
    <property type="match status" value="2"/>
</dbReference>
<evidence type="ECO:0000313" key="7">
    <source>
        <dbReference type="EMBL" id="MFH0265415.1"/>
    </source>
</evidence>